<keyword evidence="1" id="KW-0479">Metal-binding</keyword>
<evidence type="ECO:0000256" key="1">
    <source>
        <dbReference type="PROSITE-ProRule" id="PRU00723"/>
    </source>
</evidence>
<dbReference type="InterPro" id="IPR000571">
    <property type="entry name" value="Znf_CCCH"/>
</dbReference>
<dbReference type="PANTHER" id="PTHR16465">
    <property type="entry name" value="NUCLEASE-RELATED"/>
    <property type="match status" value="1"/>
</dbReference>
<dbReference type="FunCoup" id="A0A6J1X9F0">
    <property type="interactions" value="231"/>
</dbReference>
<dbReference type="Proteomes" id="UP001652740">
    <property type="component" value="Unplaced"/>
</dbReference>
<dbReference type="RefSeq" id="XP_052747772.1">
    <property type="nucleotide sequence ID" value="XM_052891812.1"/>
</dbReference>
<dbReference type="PROSITE" id="PS50103">
    <property type="entry name" value="ZF_C3H1"/>
    <property type="match status" value="1"/>
</dbReference>
<dbReference type="RefSeq" id="XP_026764943.2">
    <property type="nucleotide sequence ID" value="XM_026909142.3"/>
</dbReference>
<protein>
    <submittedName>
        <fullName evidence="4 5">Zinc finger matrin-type protein 5</fullName>
    </submittedName>
</protein>
<dbReference type="Gene3D" id="3.30.160.60">
    <property type="entry name" value="Classic Zinc Finger"/>
    <property type="match status" value="1"/>
</dbReference>
<name>A0A6J1X9F0_GALME</name>
<sequence>MGKRYHCNYCDKTMVAAPAIVKTHNKGVVHQKLVQEHYQQFKDPETILAEEKTKKPCLRFTKGECKFGGICRYSHYTKEQIESLKEYVAAKQRNKTQIHQPSFEDLYQKLQDEKSNKPLSDEGNTILYDNNGVTHILPWTYNNDFDTYGDNLPPSLRRFKIEDFVNANVTEWG</sequence>
<feature type="zinc finger region" description="C3H1-type" evidence="1">
    <location>
        <begin position="51"/>
        <end position="78"/>
    </location>
</feature>
<evidence type="ECO:0000259" key="2">
    <source>
        <dbReference type="PROSITE" id="PS50103"/>
    </source>
</evidence>
<dbReference type="InParanoid" id="A0A6J1X9F0"/>
<evidence type="ECO:0000313" key="5">
    <source>
        <dbReference type="RefSeq" id="XP_052747772.1"/>
    </source>
</evidence>
<dbReference type="AlphaFoldDB" id="A0A6J1X9F0"/>
<dbReference type="InterPro" id="IPR036236">
    <property type="entry name" value="Znf_C2H2_sf"/>
</dbReference>
<dbReference type="PANTHER" id="PTHR16465:SF0">
    <property type="entry name" value="ZINC FINGER MATRIN-TYPE PROTEIN 5"/>
    <property type="match status" value="1"/>
</dbReference>
<dbReference type="KEGG" id="gmw:113523251"/>
<keyword evidence="3" id="KW-1185">Reference proteome</keyword>
<reference evidence="4 5" key="1">
    <citation type="submission" date="2025-05" db="UniProtKB">
        <authorList>
            <consortium name="RefSeq"/>
        </authorList>
    </citation>
    <scope>IDENTIFICATION</scope>
    <source>
        <tissue evidence="4 5">Whole larvae</tissue>
    </source>
</reference>
<organism evidence="3 4">
    <name type="scientific">Galleria mellonella</name>
    <name type="common">Greater wax moth</name>
    <dbReference type="NCBI Taxonomy" id="7137"/>
    <lineage>
        <taxon>Eukaryota</taxon>
        <taxon>Metazoa</taxon>
        <taxon>Ecdysozoa</taxon>
        <taxon>Arthropoda</taxon>
        <taxon>Hexapoda</taxon>
        <taxon>Insecta</taxon>
        <taxon>Pterygota</taxon>
        <taxon>Neoptera</taxon>
        <taxon>Endopterygota</taxon>
        <taxon>Lepidoptera</taxon>
        <taxon>Glossata</taxon>
        <taxon>Ditrysia</taxon>
        <taxon>Pyraloidea</taxon>
        <taxon>Pyralidae</taxon>
        <taxon>Galleriinae</taxon>
        <taxon>Galleria</taxon>
    </lineage>
</organism>
<keyword evidence="1" id="KW-0862">Zinc</keyword>
<gene>
    <name evidence="4 5" type="primary">LOC113523251</name>
</gene>
<accession>A0A6J1X9F0</accession>
<dbReference type="SUPFAM" id="SSF57667">
    <property type="entry name" value="beta-beta-alpha zinc fingers"/>
    <property type="match status" value="1"/>
</dbReference>
<dbReference type="GO" id="GO:0008270">
    <property type="term" value="F:zinc ion binding"/>
    <property type="evidence" value="ECO:0007669"/>
    <property type="project" value="UniProtKB-KW"/>
</dbReference>
<keyword evidence="1" id="KW-0863">Zinc-finger</keyword>
<feature type="domain" description="C3H1-type" evidence="2">
    <location>
        <begin position="51"/>
        <end position="78"/>
    </location>
</feature>
<proteinExistence type="predicted"/>
<dbReference type="GO" id="GO:0005689">
    <property type="term" value="C:U12-type spliceosomal complex"/>
    <property type="evidence" value="ECO:0007669"/>
    <property type="project" value="TreeGrafter"/>
</dbReference>
<dbReference type="GeneID" id="113523251"/>
<evidence type="ECO:0000313" key="4">
    <source>
        <dbReference type="RefSeq" id="XP_026764943.2"/>
    </source>
</evidence>
<evidence type="ECO:0000313" key="3">
    <source>
        <dbReference type="Proteomes" id="UP001652740"/>
    </source>
</evidence>